<dbReference type="InterPro" id="IPR050300">
    <property type="entry name" value="GDXG_lipolytic_enzyme"/>
</dbReference>
<evidence type="ECO:0000256" key="1">
    <source>
        <dbReference type="ARBA" id="ARBA00010515"/>
    </source>
</evidence>
<dbReference type="Proteomes" id="UP000613580">
    <property type="component" value="Unassembled WGS sequence"/>
</dbReference>
<dbReference type="Pfam" id="PF07859">
    <property type="entry name" value="Abhydrolase_3"/>
    <property type="match status" value="1"/>
</dbReference>
<evidence type="ECO:0000256" key="3">
    <source>
        <dbReference type="PROSITE-ProRule" id="PRU10038"/>
    </source>
</evidence>
<feature type="compositionally biased region" description="Basic and acidic residues" evidence="4">
    <location>
        <begin position="938"/>
        <end position="950"/>
    </location>
</feature>
<evidence type="ECO:0000313" key="6">
    <source>
        <dbReference type="EMBL" id="KAF7297997.1"/>
    </source>
</evidence>
<dbReference type="EMBL" id="JACAZE010000015">
    <property type="protein sequence ID" value="KAF7297997.1"/>
    <property type="molecule type" value="Genomic_DNA"/>
</dbReference>
<dbReference type="PROSITE" id="PS01174">
    <property type="entry name" value="LIPASE_GDXG_SER"/>
    <property type="match status" value="1"/>
</dbReference>
<dbReference type="InterPro" id="IPR029058">
    <property type="entry name" value="AB_hydrolase_fold"/>
</dbReference>
<organism evidence="6 7">
    <name type="scientific">Mycena chlorophos</name>
    <name type="common">Agaric fungus</name>
    <name type="synonym">Agaricus chlorophos</name>
    <dbReference type="NCBI Taxonomy" id="658473"/>
    <lineage>
        <taxon>Eukaryota</taxon>
        <taxon>Fungi</taxon>
        <taxon>Dikarya</taxon>
        <taxon>Basidiomycota</taxon>
        <taxon>Agaricomycotina</taxon>
        <taxon>Agaricomycetes</taxon>
        <taxon>Agaricomycetidae</taxon>
        <taxon>Agaricales</taxon>
        <taxon>Marasmiineae</taxon>
        <taxon>Mycenaceae</taxon>
        <taxon>Mycena</taxon>
    </lineage>
</organism>
<name>A0A8H6SFK9_MYCCL</name>
<keyword evidence="7" id="KW-1185">Reference proteome</keyword>
<feature type="compositionally biased region" description="Low complexity" evidence="4">
    <location>
        <begin position="621"/>
        <end position="639"/>
    </location>
</feature>
<feature type="active site" evidence="3">
    <location>
        <position position="259"/>
    </location>
</feature>
<feature type="domain" description="Alpha/beta hydrolase fold-3" evidence="5">
    <location>
        <begin position="188"/>
        <end position="302"/>
    </location>
</feature>
<dbReference type="InterPro" id="IPR033140">
    <property type="entry name" value="Lipase_GDXG_put_SER_AS"/>
</dbReference>
<dbReference type="GO" id="GO:0016787">
    <property type="term" value="F:hydrolase activity"/>
    <property type="evidence" value="ECO:0007669"/>
    <property type="project" value="UniProtKB-KW"/>
</dbReference>
<protein>
    <submittedName>
        <fullName evidence="6">Abhydrolase-3 domain-containing protein</fullName>
    </submittedName>
</protein>
<dbReference type="SUPFAM" id="SSF53474">
    <property type="entry name" value="alpha/beta-Hydrolases"/>
    <property type="match status" value="1"/>
</dbReference>
<feature type="region of interest" description="Disordered" evidence="4">
    <location>
        <begin position="144"/>
        <end position="171"/>
    </location>
</feature>
<sequence>MNGLTAEAGLKIGPIVLETLAKHYWSQLKQNFKDTPATVQLQRDELLYRETFAIVKAFLEAASYHTVEDVQAFANTRTPTPPWVQMVRTLVPMSCCDEAAQILIQALGGEDMARKVVGGCKWWQVRSVRGIDAQWIAAKKDWQEAKRRHKQNQQQQQPSPTPTPDASADSDVYEPHLDQMRCILYSHGGDVDQERYSLQRHARKINGRVFAINYRLAPQYPFPCALQDLIAAYLYLIRPPADAAHRPVNPSHIIVAGDSAGGGLTLALLQVLRDTGLPLPAGGILVSPWCDLAHSFPSIHTNTATDVIPEYGLSFQRPSSLWPPPSEDMSRRVHASLRTWIHKTFATSDSRPVTPPPPPAASLTGSSLNLAVHEPTPPTKYAVPNVQASGSASETVDMGATAQIPLDSEHITLKTASGEVLHIDQQVHLYTKNSLLPHPLVSGALSYLGGLPPLLFIASDKEVLRDEIIYTRVHFRSRGANYSFVGRAHKAAQPDKYPIREETRELYPALKGIEEKFGPTKVHLQVYDDTAHVLPVLFSFTTPGKFCFRAMAAFCREVTGMPHRQSTGTPTPRATDLDLSNLPPLPPSPLPSQTDLSDNKRKEVRRSQSLFTGKRASVFRSTTLPPLPSSTEASASTTPMTRESSLAVPSADNPSQELRPRRTSVSYFSRLAPSRASTLFSSSSADAAVVSSPPQTEPATEITAGESVVYSSSEWKTGIIIRERISTRGVVRPLEPESELAAFSVPPENIGVVSELAVRRYLSALHKFERKFSGARKSVEKSRHRNLERARKDTVKNMSLLHNFIGREAESSAFDNVVDGANSVKAGLLAMSGSWSWAWALDSNENPPPSSIVSRRDTAEALRLARIADQPMFQTDEHSMSGNNLWTVLVNFLTAHPRKDKQKSGEKDEEEDNNTTKPATSEKPPIPKRKSTFLKIFPAKDKEKSTVPTV</sequence>
<dbReference type="AlphaFoldDB" id="A0A8H6SFK9"/>
<dbReference type="InterPro" id="IPR013094">
    <property type="entry name" value="AB_hydrolase_3"/>
</dbReference>
<dbReference type="Gene3D" id="3.40.50.1820">
    <property type="entry name" value="alpha/beta hydrolase"/>
    <property type="match status" value="1"/>
</dbReference>
<proteinExistence type="inferred from homology"/>
<reference evidence="6" key="1">
    <citation type="submission" date="2020-05" db="EMBL/GenBank/DDBJ databases">
        <title>Mycena genomes resolve the evolution of fungal bioluminescence.</title>
        <authorList>
            <person name="Tsai I.J."/>
        </authorList>
    </citation>
    <scope>NUCLEOTIDE SEQUENCE</scope>
    <source>
        <strain evidence="6">110903Hualien_Pintung</strain>
    </source>
</reference>
<comment type="similarity">
    <text evidence="1">Belongs to the 'GDXG' lipolytic enzyme family.</text>
</comment>
<dbReference type="PANTHER" id="PTHR48081:SF5">
    <property type="entry name" value="ALPHA_BETA HYDROLASE FOLD-3 DOMAIN-CONTAINING PROTEIN"/>
    <property type="match status" value="1"/>
</dbReference>
<dbReference type="PANTHER" id="PTHR48081">
    <property type="entry name" value="AB HYDROLASE SUPERFAMILY PROTEIN C4A8.06C"/>
    <property type="match status" value="1"/>
</dbReference>
<gene>
    <name evidence="6" type="ORF">HMN09_01020600</name>
</gene>
<feature type="region of interest" description="Disordered" evidence="4">
    <location>
        <begin position="897"/>
        <end position="950"/>
    </location>
</feature>
<accession>A0A8H6SFK9</accession>
<evidence type="ECO:0000313" key="7">
    <source>
        <dbReference type="Proteomes" id="UP000613580"/>
    </source>
</evidence>
<evidence type="ECO:0000259" key="5">
    <source>
        <dbReference type="Pfam" id="PF07859"/>
    </source>
</evidence>
<comment type="caution">
    <text evidence="6">The sequence shown here is derived from an EMBL/GenBank/DDBJ whole genome shotgun (WGS) entry which is preliminary data.</text>
</comment>
<dbReference type="OrthoDB" id="1662883at2759"/>
<evidence type="ECO:0000256" key="4">
    <source>
        <dbReference type="SAM" id="MobiDB-lite"/>
    </source>
</evidence>
<feature type="compositionally biased region" description="Low complexity" evidence="4">
    <location>
        <begin position="153"/>
        <end position="170"/>
    </location>
</feature>
<evidence type="ECO:0000256" key="2">
    <source>
        <dbReference type="ARBA" id="ARBA00022801"/>
    </source>
</evidence>
<feature type="region of interest" description="Disordered" evidence="4">
    <location>
        <begin position="561"/>
        <end position="661"/>
    </location>
</feature>
<keyword evidence="2 6" id="KW-0378">Hydrolase</keyword>